<dbReference type="PANTHER" id="PTHR22899:SF0">
    <property type="entry name" value="F-BOX ASSOCIATED DOMAIN-CONTAINING PROTEIN-RELATED"/>
    <property type="match status" value="1"/>
</dbReference>
<dbReference type="PANTHER" id="PTHR22899">
    <property type="entry name" value="CYCLIN-RELATED F-BOX FAMILY"/>
    <property type="match status" value="1"/>
</dbReference>
<evidence type="ECO:0000259" key="1">
    <source>
        <dbReference type="Pfam" id="PF07735"/>
    </source>
</evidence>
<evidence type="ECO:0000313" key="2">
    <source>
        <dbReference type="EMBL" id="EGT48946.1"/>
    </source>
</evidence>
<reference evidence="3" key="1">
    <citation type="submission" date="2011-07" db="EMBL/GenBank/DDBJ databases">
        <authorList>
            <consortium name="Caenorhabditis brenneri Sequencing and Analysis Consortium"/>
            <person name="Wilson R.K."/>
        </authorList>
    </citation>
    <scope>NUCLEOTIDE SEQUENCE [LARGE SCALE GENOMIC DNA]</scope>
    <source>
        <strain evidence="3">PB2801</strain>
    </source>
</reference>
<dbReference type="Pfam" id="PF07735">
    <property type="entry name" value="FBA_2"/>
    <property type="match status" value="1"/>
</dbReference>
<keyword evidence="3" id="KW-1185">Reference proteome</keyword>
<feature type="domain" description="Sdz-33 F-box" evidence="1">
    <location>
        <begin position="83"/>
        <end position="151"/>
    </location>
</feature>
<dbReference type="AlphaFoldDB" id="G0N0G1"/>
<accession>G0N0G1</accession>
<dbReference type="OrthoDB" id="5901896at2759"/>
<evidence type="ECO:0000313" key="3">
    <source>
        <dbReference type="Proteomes" id="UP000008068"/>
    </source>
</evidence>
<dbReference type="Proteomes" id="UP000008068">
    <property type="component" value="Unassembled WGS sequence"/>
</dbReference>
<dbReference type="HOGENOM" id="CLU_028840_1_2_1"/>
<organism evidence="3">
    <name type="scientific">Caenorhabditis brenneri</name>
    <name type="common">Nematode worm</name>
    <dbReference type="NCBI Taxonomy" id="135651"/>
    <lineage>
        <taxon>Eukaryota</taxon>
        <taxon>Metazoa</taxon>
        <taxon>Ecdysozoa</taxon>
        <taxon>Nematoda</taxon>
        <taxon>Chromadorea</taxon>
        <taxon>Rhabditida</taxon>
        <taxon>Rhabditina</taxon>
        <taxon>Rhabditomorpha</taxon>
        <taxon>Rhabditoidea</taxon>
        <taxon>Rhabditidae</taxon>
        <taxon>Peloderinae</taxon>
        <taxon>Caenorhabditis</taxon>
    </lineage>
</organism>
<dbReference type="FunCoup" id="G0N0G1">
    <property type="interactions" value="1049"/>
</dbReference>
<name>G0N0G1_CAEBE</name>
<dbReference type="InParanoid" id="G0N0G1"/>
<protein>
    <recommendedName>
        <fullName evidence="1">Sdz-33 F-box domain-containing protein</fullName>
    </recommendedName>
</protein>
<sequence>MNGLIWFKHLQDIFNYPKIDDIWFTTDSSQFDIDDIKEVFGTATEVMISNTGCYVFNQMILRNFHLVEKLKIRAADFQNAEIPERILIQNFDYLDTFSTLEGATSMALDELLLINSKKSYVGLLQISAKQINKFIKLWQRGSNPRMEYLGIHYTNVNEDDNEVIMKGISHQVIPTDQRRKFKPAESGMPDVVEGGIDIFRKDGVKATILFKNRHPFSAVEMIVWFDHCVIES</sequence>
<gene>
    <name evidence="2" type="ORF">CAEBREN_09123</name>
</gene>
<proteinExistence type="predicted"/>
<dbReference type="InterPro" id="IPR053222">
    <property type="entry name" value="Zygotic_Embryogenesis-Asso"/>
</dbReference>
<dbReference type="EMBL" id="GL379824">
    <property type="protein sequence ID" value="EGT48946.1"/>
    <property type="molecule type" value="Genomic_DNA"/>
</dbReference>
<dbReference type="InterPro" id="IPR012885">
    <property type="entry name" value="F-box_Sdz-33"/>
</dbReference>